<dbReference type="Proteomes" id="UP001180020">
    <property type="component" value="Unassembled WGS sequence"/>
</dbReference>
<name>A0AAV9CSF4_ACOCL</name>
<accession>A0AAV9CSF4</accession>
<keyword evidence="2" id="KW-1185">Reference proteome</keyword>
<reference evidence="1" key="1">
    <citation type="journal article" date="2023" name="Nat. Commun.">
        <title>Diploid and tetraploid genomes of Acorus and the evolution of monocots.</title>
        <authorList>
            <person name="Ma L."/>
            <person name="Liu K.W."/>
            <person name="Li Z."/>
            <person name="Hsiao Y.Y."/>
            <person name="Qi Y."/>
            <person name="Fu T."/>
            <person name="Tang G.D."/>
            <person name="Zhang D."/>
            <person name="Sun W.H."/>
            <person name="Liu D.K."/>
            <person name="Li Y."/>
            <person name="Chen G.Z."/>
            <person name="Liu X.D."/>
            <person name="Liao X.Y."/>
            <person name="Jiang Y.T."/>
            <person name="Yu X."/>
            <person name="Hao Y."/>
            <person name="Huang J."/>
            <person name="Zhao X.W."/>
            <person name="Ke S."/>
            <person name="Chen Y.Y."/>
            <person name="Wu W.L."/>
            <person name="Hsu J.L."/>
            <person name="Lin Y.F."/>
            <person name="Huang M.D."/>
            <person name="Li C.Y."/>
            <person name="Huang L."/>
            <person name="Wang Z.W."/>
            <person name="Zhao X."/>
            <person name="Zhong W.Y."/>
            <person name="Peng D.H."/>
            <person name="Ahmad S."/>
            <person name="Lan S."/>
            <person name="Zhang J.S."/>
            <person name="Tsai W.C."/>
            <person name="Van de Peer Y."/>
            <person name="Liu Z.J."/>
        </authorList>
    </citation>
    <scope>NUCLEOTIDE SEQUENCE</scope>
    <source>
        <strain evidence="1">CP</strain>
    </source>
</reference>
<dbReference type="FunFam" id="3.40.50.1000:FF:000055">
    <property type="entry name" value="Haloacid dehalogenase-like hydrolase family protein"/>
    <property type="match status" value="1"/>
</dbReference>
<organism evidence="1 2">
    <name type="scientific">Acorus calamus</name>
    <name type="common">Sweet flag</name>
    <dbReference type="NCBI Taxonomy" id="4465"/>
    <lineage>
        <taxon>Eukaryota</taxon>
        <taxon>Viridiplantae</taxon>
        <taxon>Streptophyta</taxon>
        <taxon>Embryophyta</taxon>
        <taxon>Tracheophyta</taxon>
        <taxon>Spermatophyta</taxon>
        <taxon>Magnoliopsida</taxon>
        <taxon>Liliopsida</taxon>
        <taxon>Acoraceae</taxon>
        <taxon>Acorus</taxon>
    </lineage>
</organism>
<dbReference type="PANTHER" id="PTHR18901">
    <property type="entry name" value="2-DEOXYGLUCOSE-6-PHOSPHATE PHOSPHATASE 2"/>
    <property type="match status" value="1"/>
</dbReference>
<dbReference type="InterPro" id="IPR006439">
    <property type="entry name" value="HAD-SF_hydro_IA"/>
</dbReference>
<dbReference type="GO" id="GO:0043136">
    <property type="term" value="F:sn-glycerol 3-phosphatase activity"/>
    <property type="evidence" value="ECO:0007669"/>
    <property type="project" value="TreeGrafter"/>
</dbReference>
<dbReference type="PANTHER" id="PTHR18901:SF38">
    <property type="entry name" value="PSEUDOURIDINE-5'-PHOSPHATASE"/>
    <property type="match status" value="1"/>
</dbReference>
<dbReference type="AlphaFoldDB" id="A0AAV9CSF4"/>
<reference evidence="1" key="2">
    <citation type="submission" date="2023-06" db="EMBL/GenBank/DDBJ databases">
        <authorList>
            <person name="Ma L."/>
            <person name="Liu K.-W."/>
            <person name="Li Z."/>
            <person name="Hsiao Y.-Y."/>
            <person name="Qi Y."/>
            <person name="Fu T."/>
            <person name="Tang G."/>
            <person name="Zhang D."/>
            <person name="Sun W.-H."/>
            <person name="Liu D.-K."/>
            <person name="Li Y."/>
            <person name="Chen G.-Z."/>
            <person name="Liu X.-D."/>
            <person name="Liao X.-Y."/>
            <person name="Jiang Y.-T."/>
            <person name="Yu X."/>
            <person name="Hao Y."/>
            <person name="Huang J."/>
            <person name="Zhao X.-W."/>
            <person name="Ke S."/>
            <person name="Chen Y.-Y."/>
            <person name="Wu W.-L."/>
            <person name="Hsu J.-L."/>
            <person name="Lin Y.-F."/>
            <person name="Huang M.-D."/>
            <person name="Li C.-Y."/>
            <person name="Huang L."/>
            <person name="Wang Z.-W."/>
            <person name="Zhao X."/>
            <person name="Zhong W.-Y."/>
            <person name="Peng D.-H."/>
            <person name="Ahmad S."/>
            <person name="Lan S."/>
            <person name="Zhang J.-S."/>
            <person name="Tsai W.-C."/>
            <person name="Van De Peer Y."/>
            <person name="Liu Z.-J."/>
        </authorList>
    </citation>
    <scope>NUCLEOTIDE SEQUENCE</scope>
    <source>
        <strain evidence="1">CP</strain>
        <tissue evidence="1">Leaves</tissue>
    </source>
</reference>
<dbReference type="InterPro" id="IPR023214">
    <property type="entry name" value="HAD_sf"/>
</dbReference>
<sequence length="120" mass="13199">MCVATGSLRRHFELKTQNHGNIFSLMHHVVMGDDPELKKGKPSPDIFLIAAKRFEGSPLDPSKVLVFEDAPAGVAAAKNAEMNVVMVPDPRLDIELHKGADQVLSTLMDFQPSHWGLPPF</sequence>
<dbReference type="InterPro" id="IPR036412">
    <property type="entry name" value="HAD-like_sf"/>
</dbReference>
<dbReference type="SUPFAM" id="SSF56784">
    <property type="entry name" value="HAD-like"/>
    <property type="match status" value="1"/>
</dbReference>
<dbReference type="EMBL" id="JAUJYO010000017">
    <property type="protein sequence ID" value="KAK1291452.1"/>
    <property type="molecule type" value="Genomic_DNA"/>
</dbReference>
<dbReference type="NCBIfam" id="TIGR01509">
    <property type="entry name" value="HAD-SF-IA-v3"/>
    <property type="match status" value="1"/>
</dbReference>
<dbReference type="GO" id="GO:0006114">
    <property type="term" value="P:glycerol biosynthetic process"/>
    <property type="evidence" value="ECO:0007669"/>
    <property type="project" value="TreeGrafter"/>
</dbReference>
<comment type="caution">
    <text evidence="1">The sequence shown here is derived from an EMBL/GenBank/DDBJ whole genome shotgun (WGS) entry which is preliminary data.</text>
</comment>
<dbReference type="Pfam" id="PF00702">
    <property type="entry name" value="Hydrolase"/>
    <property type="match status" value="1"/>
</dbReference>
<evidence type="ECO:0000313" key="2">
    <source>
        <dbReference type="Proteomes" id="UP001180020"/>
    </source>
</evidence>
<gene>
    <name evidence="1" type="ORF">QJS10_CPB17g00050</name>
</gene>
<evidence type="ECO:0000313" key="1">
    <source>
        <dbReference type="EMBL" id="KAK1291452.1"/>
    </source>
</evidence>
<proteinExistence type="predicted"/>
<dbReference type="Gene3D" id="3.40.50.1000">
    <property type="entry name" value="HAD superfamily/HAD-like"/>
    <property type="match status" value="1"/>
</dbReference>
<protein>
    <submittedName>
        <fullName evidence="1">Uncharacterized protein</fullName>
    </submittedName>
</protein>